<evidence type="ECO:0000313" key="4">
    <source>
        <dbReference type="EMBL" id="MBB3676481.1"/>
    </source>
</evidence>
<gene>
    <name evidence="4" type="ORF">FHX36_002216</name>
</gene>
<evidence type="ECO:0000256" key="2">
    <source>
        <dbReference type="SAM" id="Phobius"/>
    </source>
</evidence>
<evidence type="ECO:0000256" key="1">
    <source>
        <dbReference type="SAM" id="MobiDB-lite"/>
    </source>
</evidence>
<dbReference type="Pfam" id="PF02557">
    <property type="entry name" value="VanY"/>
    <property type="match status" value="1"/>
</dbReference>
<dbReference type="InterPro" id="IPR058193">
    <property type="entry name" value="VanY/YodJ_core_dom"/>
</dbReference>
<dbReference type="SUPFAM" id="SSF55166">
    <property type="entry name" value="Hedgehog/DD-peptidase"/>
    <property type="match status" value="1"/>
</dbReference>
<name>A0A839Y6N9_9ACTN</name>
<feature type="region of interest" description="Disordered" evidence="1">
    <location>
        <begin position="39"/>
        <end position="94"/>
    </location>
</feature>
<feature type="compositionally biased region" description="Low complexity" evidence="1">
    <location>
        <begin position="43"/>
        <end position="60"/>
    </location>
</feature>
<feature type="compositionally biased region" description="Pro residues" evidence="1">
    <location>
        <begin position="61"/>
        <end position="81"/>
    </location>
</feature>
<dbReference type="InterPro" id="IPR052179">
    <property type="entry name" value="DD-CPase-like"/>
</dbReference>
<feature type="domain" description="D-alanyl-D-alanine carboxypeptidase-like core" evidence="3">
    <location>
        <begin position="126"/>
        <end position="251"/>
    </location>
</feature>
<keyword evidence="2" id="KW-1133">Transmembrane helix</keyword>
<dbReference type="InterPro" id="IPR009045">
    <property type="entry name" value="Zn_M74/Hedgehog-like"/>
</dbReference>
<evidence type="ECO:0000313" key="5">
    <source>
        <dbReference type="Proteomes" id="UP000580718"/>
    </source>
</evidence>
<sequence length="280" mass="29141">MTNPDAHRPVRRRRLRAAVLVLVVLAAVAAVVLVVRDTRGPGSTPAAAPTSASAAAATTSPPAPTAPASTAPPPAPPPAPATPTFDRAGQSIDDPNSTWVVVNKARPLAPIDHAPADLVTIAGGYQLRAEAARAMTDMLAAAAAEGLGITVQSAYRSYDYQVGLFGNQVARFGQTQAEVQVARPGFSEHQTGLAADVGGGGCDIESCFATTVEGQWVAANGPRFGYVVRYPDGRQDVTGFKYEPWHVRYVGVALATELQRTGVPTLEEFFGLPPAPGYTS</sequence>
<dbReference type="CDD" id="cd14852">
    <property type="entry name" value="LD-carboxypeptidase"/>
    <property type="match status" value="1"/>
</dbReference>
<keyword evidence="4" id="KW-0121">Carboxypeptidase</keyword>
<organism evidence="4 5">
    <name type="scientific">Modestobacter versicolor</name>
    <dbReference type="NCBI Taxonomy" id="429133"/>
    <lineage>
        <taxon>Bacteria</taxon>
        <taxon>Bacillati</taxon>
        <taxon>Actinomycetota</taxon>
        <taxon>Actinomycetes</taxon>
        <taxon>Geodermatophilales</taxon>
        <taxon>Geodermatophilaceae</taxon>
        <taxon>Modestobacter</taxon>
    </lineage>
</organism>
<dbReference type="GO" id="GO:0006508">
    <property type="term" value="P:proteolysis"/>
    <property type="evidence" value="ECO:0007669"/>
    <property type="project" value="InterPro"/>
</dbReference>
<dbReference type="EC" id="3.4.16.4" evidence="4"/>
<proteinExistence type="predicted"/>
<accession>A0A839Y6N9</accession>
<dbReference type="RefSeq" id="WP_220035985.1">
    <property type="nucleotide sequence ID" value="NZ_JACIBU010000001.1"/>
</dbReference>
<reference evidence="4 5" key="1">
    <citation type="submission" date="2020-08" db="EMBL/GenBank/DDBJ databases">
        <title>Sequencing the genomes of 1000 actinobacteria strains.</title>
        <authorList>
            <person name="Klenk H.-P."/>
        </authorList>
    </citation>
    <scope>NUCLEOTIDE SEQUENCE [LARGE SCALE GENOMIC DNA]</scope>
    <source>
        <strain evidence="4 5">DSM 16678</strain>
    </source>
</reference>
<protein>
    <submittedName>
        <fullName evidence="4">D-alanyl-D-alanine carboxypeptidase</fullName>
        <ecNumber evidence="4">3.4.16.4</ecNumber>
    </submittedName>
</protein>
<dbReference type="PANTHER" id="PTHR34385:SF1">
    <property type="entry name" value="PEPTIDOGLYCAN L-ALANYL-D-GLUTAMATE ENDOPEPTIDASE CWLK"/>
    <property type="match status" value="1"/>
</dbReference>
<dbReference type="Proteomes" id="UP000580718">
    <property type="component" value="Unassembled WGS sequence"/>
</dbReference>
<keyword evidence="4" id="KW-0645">Protease</keyword>
<keyword evidence="2" id="KW-0472">Membrane</keyword>
<dbReference type="InterPro" id="IPR003709">
    <property type="entry name" value="VanY-like_core_dom"/>
</dbReference>
<dbReference type="Gene3D" id="3.30.1380.10">
    <property type="match status" value="1"/>
</dbReference>
<keyword evidence="2" id="KW-0812">Transmembrane</keyword>
<dbReference type="EMBL" id="JACIBU010000001">
    <property type="protein sequence ID" value="MBB3676481.1"/>
    <property type="molecule type" value="Genomic_DNA"/>
</dbReference>
<dbReference type="PANTHER" id="PTHR34385">
    <property type="entry name" value="D-ALANYL-D-ALANINE CARBOXYPEPTIDASE"/>
    <property type="match status" value="1"/>
</dbReference>
<dbReference type="AlphaFoldDB" id="A0A839Y6N9"/>
<keyword evidence="4" id="KW-0378">Hydrolase</keyword>
<dbReference type="GO" id="GO:0009002">
    <property type="term" value="F:serine-type D-Ala-D-Ala carboxypeptidase activity"/>
    <property type="evidence" value="ECO:0007669"/>
    <property type="project" value="UniProtKB-EC"/>
</dbReference>
<feature type="transmembrane region" description="Helical" evidence="2">
    <location>
        <begin position="17"/>
        <end position="35"/>
    </location>
</feature>
<evidence type="ECO:0000259" key="3">
    <source>
        <dbReference type="Pfam" id="PF02557"/>
    </source>
</evidence>
<comment type="caution">
    <text evidence="4">The sequence shown here is derived from an EMBL/GenBank/DDBJ whole genome shotgun (WGS) entry which is preliminary data.</text>
</comment>